<dbReference type="Gene3D" id="2.120.10.30">
    <property type="entry name" value="TolB, C-terminal domain"/>
    <property type="match status" value="1"/>
</dbReference>
<proteinExistence type="predicted"/>
<dbReference type="NCBIfam" id="TIGR02595">
    <property type="entry name" value="PEP_CTERM"/>
    <property type="match status" value="1"/>
</dbReference>
<dbReference type="RefSeq" id="WP_128228595.1">
    <property type="nucleotide sequence ID" value="NZ_SACR01000003.1"/>
</dbReference>
<comment type="caution">
    <text evidence="4">The sequence shown here is derived from an EMBL/GenBank/DDBJ whole genome shotgun (WGS) entry which is preliminary data.</text>
</comment>
<feature type="domain" description="Ice-binding protein C-terminal" evidence="2">
    <location>
        <begin position="395"/>
        <end position="417"/>
    </location>
</feature>
<feature type="domain" description="Glucose/Sorbosone dehydrogenase" evidence="3">
    <location>
        <begin position="46"/>
        <end position="338"/>
    </location>
</feature>
<evidence type="ECO:0000313" key="4">
    <source>
        <dbReference type="EMBL" id="RVU46229.1"/>
    </source>
</evidence>
<dbReference type="Pfam" id="PF07995">
    <property type="entry name" value="GSDH"/>
    <property type="match status" value="1"/>
</dbReference>
<evidence type="ECO:0000259" key="3">
    <source>
        <dbReference type="Pfam" id="PF07995"/>
    </source>
</evidence>
<dbReference type="InterPro" id="IPR013424">
    <property type="entry name" value="Ice-binding_C"/>
</dbReference>
<keyword evidence="5" id="KW-1185">Reference proteome</keyword>
<dbReference type="SUPFAM" id="SSF50952">
    <property type="entry name" value="Soluble quinoprotein glucose dehydrogenase"/>
    <property type="match status" value="1"/>
</dbReference>
<evidence type="ECO:0000256" key="1">
    <source>
        <dbReference type="SAM" id="SignalP"/>
    </source>
</evidence>
<keyword evidence="1" id="KW-0732">Signal</keyword>
<evidence type="ECO:0000259" key="2">
    <source>
        <dbReference type="Pfam" id="PF07589"/>
    </source>
</evidence>
<dbReference type="PANTHER" id="PTHR19328">
    <property type="entry name" value="HEDGEHOG-INTERACTING PROTEIN"/>
    <property type="match status" value="1"/>
</dbReference>
<dbReference type="Pfam" id="PF07589">
    <property type="entry name" value="PEP-CTERM"/>
    <property type="match status" value="1"/>
</dbReference>
<dbReference type="InterPro" id="IPR011041">
    <property type="entry name" value="Quinoprot_gluc/sorb_DH_b-prop"/>
</dbReference>
<dbReference type="AlphaFoldDB" id="A0A437RHL7"/>
<feature type="chain" id="PRO_5019135669" evidence="1">
    <location>
        <begin position="27"/>
        <end position="424"/>
    </location>
</feature>
<dbReference type="InterPro" id="IPR011042">
    <property type="entry name" value="6-blade_b-propeller_TolB-like"/>
</dbReference>
<gene>
    <name evidence="4" type="ORF">EOE66_10250</name>
</gene>
<dbReference type="Proteomes" id="UP000285575">
    <property type="component" value="Unassembled WGS sequence"/>
</dbReference>
<dbReference type="InterPro" id="IPR012938">
    <property type="entry name" value="Glc/Sorbosone_DH"/>
</dbReference>
<dbReference type="OrthoDB" id="9770043at2"/>
<sequence>MKPNRNPLALAALALSCGALPLAATAATLDTQLVASGLTQPLYATSPVAGGPLFVVEKGGTIKAVSGGVTSNFLSISVTSSGEQGLLGLAFDPGYADPSSAGYRRFFVNYSDPSNRDSVIASYRANASGLSADPASRQEVMRFAQASFSNHKAGWMGFKPGDGNHLYIATGDGGGSNDPSNNAQNTGVLLGKMLRININGDDFASPSINYAIPGDNPFVGVAGARGEIFATGLRNPWRASFDRLTGAMWIADVGQSAREEINFIDASSAGGQNFGWRVREGDIATPTVGGPLQPGMVDPLLVYPRTFGQSITGGYVVREAGSVLYGQYVFGDFVSGRIWSINGNGSPQTMANATDWTAMLDAGAAGALGNIASFGEGAGGELYIVDYGGKVVRVVPEPASVLMMLSGALALLAWRRRTSSAAAH</sequence>
<protein>
    <submittedName>
        <fullName evidence="4">PEP-CTERM sorting domain-containing protein</fullName>
    </submittedName>
</protein>
<feature type="signal peptide" evidence="1">
    <location>
        <begin position="1"/>
        <end position="26"/>
    </location>
</feature>
<dbReference type="PROSITE" id="PS51257">
    <property type="entry name" value="PROKAR_LIPOPROTEIN"/>
    <property type="match status" value="1"/>
</dbReference>
<evidence type="ECO:0000313" key="5">
    <source>
        <dbReference type="Proteomes" id="UP000285575"/>
    </source>
</evidence>
<reference evidence="4 5" key="1">
    <citation type="submission" date="2019-01" db="EMBL/GenBank/DDBJ databases">
        <authorList>
            <person name="Chen W.-M."/>
        </authorList>
    </citation>
    <scope>NUCLEOTIDE SEQUENCE [LARGE SCALE GENOMIC DNA]</scope>
    <source>
        <strain evidence="4 5">KYPY4</strain>
    </source>
</reference>
<accession>A0A437RHL7</accession>
<dbReference type="PANTHER" id="PTHR19328:SF75">
    <property type="entry name" value="ALDOSE SUGAR DEHYDROGENASE YLII"/>
    <property type="match status" value="1"/>
</dbReference>
<name>A0A437RHL7_9BURK</name>
<dbReference type="EMBL" id="SACR01000003">
    <property type="protein sequence ID" value="RVU46229.1"/>
    <property type="molecule type" value="Genomic_DNA"/>
</dbReference>
<organism evidence="4 5">
    <name type="scientific">Rubrivivax rivuli</name>
    <dbReference type="NCBI Taxonomy" id="1862385"/>
    <lineage>
        <taxon>Bacteria</taxon>
        <taxon>Pseudomonadati</taxon>
        <taxon>Pseudomonadota</taxon>
        <taxon>Betaproteobacteria</taxon>
        <taxon>Burkholderiales</taxon>
        <taxon>Sphaerotilaceae</taxon>
        <taxon>Rubrivivax</taxon>
    </lineage>
</organism>